<feature type="transmembrane region" description="Helical" evidence="1">
    <location>
        <begin position="112"/>
        <end position="131"/>
    </location>
</feature>
<protein>
    <submittedName>
        <fullName evidence="2">Envelope glycoprotein</fullName>
    </submittedName>
</protein>
<dbReference type="InterPro" id="IPR001332">
    <property type="entry name" value="Arteri_GP5"/>
</dbReference>
<reference evidence="2" key="1">
    <citation type="submission" date="2008-05" db="EMBL/GenBank/DDBJ databases">
        <authorList>
            <person name="Faaberg K.S."/>
            <person name="Wennblom T.J."/>
        </authorList>
    </citation>
    <scope>NUCLEOTIDE SEQUENCE</scope>
    <source>
        <strain evidence="2">PRRSV0000004567</strain>
    </source>
</reference>
<keyword evidence="1" id="KW-0812">Transmembrane</keyword>
<feature type="non-terminal residue" evidence="2">
    <location>
        <position position="1"/>
    </location>
</feature>
<keyword evidence="2" id="KW-0261">Viral envelope protein</keyword>
<keyword evidence="2" id="KW-0946">Virion</keyword>
<name>B4ZL97_PRRSV</name>
<organismHost>
    <name type="scientific">Sus scrofa</name>
    <name type="common">Pig</name>
    <dbReference type="NCBI Taxonomy" id="9823"/>
</organismHost>
<organism evidence="2">
    <name type="scientific">Porcine reproductive and respiratory syndrome virus</name>
    <name type="common">PRRSV</name>
    <dbReference type="NCBI Taxonomy" id="28344"/>
    <lineage>
        <taxon>Viruses</taxon>
        <taxon>Riboviria</taxon>
        <taxon>Orthornavirae</taxon>
        <taxon>Pisuviricota</taxon>
        <taxon>Pisoniviricetes</taxon>
        <taxon>Nidovirales</taxon>
        <taxon>Arnidovirineae</taxon>
        <taxon>Arteriviridae</taxon>
        <taxon>Variarterivirinae</taxon>
        <taxon>Betaarterivirus</taxon>
        <taxon>Ampobartevirus</taxon>
        <taxon>Betaarterivirus americense</taxon>
    </lineage>
</organism>
<dbReference type="EMBL" id="EU756073">
    <property type="protein sequence ID" value="ACG51618.1"/>
    <property type="molecule type" value="Genomic_RNA"/>
</dbReference>
<feature type="transmembrane region" description="Helical" evidence="1">
    <location>
        <begin position="20"/>
        <end position="37"/>
    </location>
</feature>
<accession>B4ZL97</accession>
<evidence type="ECO:0000256" key="1">
    <source>
        <dbReference type="SAM" id="Phobius"/>
    </source>
</evidence>
<keyword evidence="1" id="KW-1133">Transmembrane helix</keyword>
<dbReference type="Pfam" id="PF00951">
    <property type="entry name" value="Arteri_Gl"/>
    <property type="match status" value="1"/>
</dbReference>
<keyword evidence="1" id="KW-0472">Membrane</keyword>
<feature type="non-terminal residue" evidence="2">
    <location>
        <position position="224"/>
    </location>
</feature>
<dbReference type="GO" id="GO:0019031">
    <property type="term" value="C:viral envelope"/>
    <property type="evidence" value="ECO:0007669"/>
    <property type="project" value="UniProtKB-KW"/>
</dbReference>
<evidence type="ECO:0000313" key="2">
    <source>
        <dbReference type="EMBL" id="ACG51618.1"/>
    </source>
</evidence>
<sequence length="224" mass="24981">QFECLSMLGKCLTAGYCSRLLSLWCIVPFCFAVLANASDNSSSHLQLIYNLTLCELNGTDWLAGKFDWAVESFVIFPVLTHIVSYGALTTSHFLDTVALITVSTAGFVHGRYVLSSIYAACALAALTCFVIRFAKNCMSWRYACTRYTNFLLDTKGRLYRWRSPVIIEKRGKVEVEGHLIDLKRVVLDGSAATPITRVSAEQWGRPLDDFCHDSTAPQKVLLAF</sequence>
<proteinExistence type="predicted"/>